<organism evidence="1 2">
    <name type="scientific">Geosporobacter ferrireducens</name>
    <dbReference type="NCBI Taxonomy" id="1424294"/>
    <lineage>
        <taxon>Bacteria</taxon>
        <taxon>Bacillati</taxon>
        <taxon>Bacillota</taxon>
        <taxon>Clostridia</taxon>
        <taxon>Peptostreptococcales</taxon>
        <taxon>Thermotaleaceae</taxon>
        <taxon>Geosporobacter</taxon>
    </lineage>
</organism>
<name>A0A1D8GBR9_9FIRM</name>
<keyword evidence="2" id="KW-1185">Reference proteome</keyword>
<dbReference type="STRING" id="1424294.Gferi_01220"/>
<dbReference type="AlphaFoldDB" id="A0A1D8GBR9"/>
<sequence>MFEHQLNNRATIFTIKNIAKVLLINSMEDIVINIYENGRLYSNLTLRKVKIAGDMHKQLERLG</sequence>
<dbReference type="EMBL" id="CP017269">
    <property type="protein sequence ID" value="AOT68330.1"/>
    <property type="molecule type" value="Genomic_DNA"/>
</dbReference>
<reference evidence="1 2" key="1">
    <citation type="submission" date="2016-09" db="EMBL/GenBank/DDBJ databases">
        <title>Genomic analysis reveals versatility of anaerobic energy metabolism of Geosporobacter ferrireducens IRF9 of phylum Firmicutes.</title>
        <authorList>
            <person name="Kim S.-J."/>
        </authorList>
    </citation>
    <scope>NUCLEOTIDE SEQUENCE [LARGE SCALE GENOMIC DNA]</scope>
    <source>
        <strain evidence="1 2">IRF9</strain>
    </source>
</reference>
<protein>
    <submittedName>
        <fullName evidence="1">Uncharacterized protein</fullName>
    </submittedName>
</protein>
<dbReference type="Proteomes" id="UP000095743">
    <property type="component" value="Chromosome"/>
</dbReference>
<evidence type="ECO:0000313" key="1">
    <source>
        <dbReference type="EMBL" id="AOT68330.1"/>
    </source>
</evidence>
<dbReference type="KEGG" id="gfe:Gferi_01220"/>
<proteinExistence type="predicted"/>
<accession>A0A1D8GBR9</accession>
<gene>
    <name evidence="1" type="ORF">Gferi_01220</name>
</gene>
<evidence type="ECO:0000313" key="2">
    <source>
        <dbReference type="Proteomes" id="UP000095743"/>
    </source>
</evidence>